<proteinExistence type="predicted"/>
<dbReference type="WBParaSite" id="Csp11.Scaffold630.g20262.t1">
    <property type="protein sequence ID" value="Csp11.Scaffold630.g20262.t1"/>
    <property type="gene ID" value="Csp11.Scaffold630.g20262"/>
</dbReference>
<reference evidence="3" key="1">
    <citation type="submission" date="2016-11" db="UniProtKB">
        <authorList>
            <consortium name="WormBaseParasite"/>
        </authorList>
    </citation>
    <scope>IDENTIFICATION</scope>
</reference>
<dbReference type="STRING" id="1561998.A0A1I7UXA5"/>
<dbReference type="AlphaFoldDB" id="A0A1I7UXA5"/>
<organism evidence="2 3">
    <name type="scientific">Caenorhabditis tropicalis</name>
    <dbReference type="NCBI Taxonomy" id="1561998"/>
    <lineage>
        <taxon>Eukaryota</taxon>
        <taxon>Metazoa</taxon>
        <taxon>Ecdysozoa</taxon>
        <taxon>Nematoda</taxon>
        <taxon>Chromadorea</taxon>
        <taxon>Rhabditida</taxon>
        <taxon>Rhabditina</taxon>
        <taxon>Rhabditomorpha</taxon>
        <taxon>Rhabditoidea</taxon>
        <taxon>Rhabditidae</taxon>
        <taxon>Peloderinae</taxon>
        <taxon>Caenorhabditis</taxon>
    </lineage>
</organism>
<evidence type="ECO:0000313" key="2">
    <source>
        <dbReference type="Proteomes" id="UP000095282"/>
    </source>
</evidence>
<name>A0A1I7UXA5_9PELO</name>
<evidence type="ECO:0000256" key="1">
    <source>
        <dbReference type="SAM" id="MobiDB-lite"/>
    </source>
</evidence>
<evidence type="ECO:0000313" key="3">
    <source>
        <dbReference type="WBParaSite" id="Csp11.Scaffold630.g20262.t1"/>
    </source>
</evidence>
<feature type="compositionally biased region" description="Basic and acidic residues" evidence="1">
    <location>
        <begin position="186"/>
        <end position="209"/>
    </location>
</feature>
<feature type="compositionally biased region" description="Acidic residues" evidence="1">
    <location>
        <begin position="60"/>
        <end position="71"/>
    </location>
</feature>
<accession>A0A1I7UXA5</accession>
<dbReference type="Proteomes" id="UP000095282">
    <property type="component" value="Unplaced"/>
</dbReference>
<feature type="compositionally biased region" description="Polar residues" evidence="1">
    <location>
        <begin position="84"/>
        <end position="98"/>
    </location>
</feature>
<keyword evidence="2" id="KW-1185">Reference proteome</keyword>
<protein>
    <submittedName>
        <fullName evidence="3">SAM domain-containing protein</fullName>
    </submittedName>
</protein>
<sequence>MMDCPVYFTDEQEEERYRIACLAHEITGFEMEYPYLQPHARWNSQPITHPHLFRAKEEVVSEPEEEKEEEPEPRLTGILRKPSNDSMKSQQKSVSFAANTVERESTTRIRKSKRKNRTSRGFNSQRYLCGPFSRLGTGLFDEPKPNDRFMRELERMFGSSFRPKILNPAIIEVIPPKPSDEPEDPVVEKKPEELVPSGSEEKMEDHEETAFGEVRQSDGNIRKLPESQELFLPIGATNNWKLWTKDEVLQWSSSFLDAPSFIRKMRKLGLNGETLEYLVESKEWKDVDLSFHMYAQLRMHLNKVINDFTKR</sequence>
<feature type="region of interest" description="Disordered" evidence="1">
    <location>
        <begin position="175"/>
        <end position="215"/>
    </location>
</feature>
<feature type="compositionally biased region" description="Basic residues" evidence="1">
    <location>
        <begin position="108"/>
        <end position="118"/>
    </location>
</feature>
<feature type="region of interest" description="Disordered" evidence="1">
    <location>
        <begin position="57"/>
        <end position="125"/>
    </location>
</feature>